<reference evidence="1" key="1">
    <citation type="submission" date="2021-09" db="EMBL/GenBank/DDBJ databases">
        <authorList>
            <consortium name="Pathogen Informatics"/>
        </authorList>
    </citation>
    <scope>NUCLEOTIDE SEQUENCE</scope>
</reference>
<dbReference type="EMBL" id="CAKAEH010001517">
    <property type="protein sequence ID" value="CAG9537102.1"/>
    <property type="molecule type" value="Genomic_DNA"/>
</dbReference>
<proteinExistence type="predicted"/>
<protein>
    <submittedName>
        <fullName evidence="1">Uncharacterized protein</fullName>
    </submittedName>
</protein>
<sequence length="22" mass="2502">MVNVSEPFDQPAGPPRFLKCLR</sequence>
<accession>A0A8J2PV71</accession>
<feature type="non-terminal residue" evidence="1">
    <location>
        <position position="22"/>
    </location>
</feature>
<keyword evidence="2" id="KW-1185">Reference proteome</keyword>
<gene>
    <name evidence="1" type="ORF">CJOHNSTONI_LOCUS6958</name>
</gene>
<evidence type="ECO:0000313" key="2">
    <source>
        <dbReference type="Proteomes" id="UP000746747"/>
    </source>
</evidence>
<name>A0A8J2PV71_9BILA</name>
<organism evidence="1 2">
    <name type="scientific">Cercopithifilaria johnstoni</name>
    <dbReference type="NCBI Taxonomy" id="2874296"/>
    <lineage>
        <taxon>Eukaryota</taxon>
        <taxon>Metazoa</taxon>
        <taxon>Ecdysozoa</taxon>
        <taxon>Nematoda</taxon>
        <taxon>Chromadorea</taxon>
        <taxon>Rhabditida</taxon>
        <taxon>Spirurina</taxon>
        <taxon>Spiruromorpha</taxon>
        <taxon>Filarioidea</taxon>
        <taxon>Onchocercidae</taxon>
        <taxon>Cercopithifilaria</taxon>
    </lineage>
</organism>
<dbReference type="Proteomes" id="UP000746747">
    <property type="component" value="Unassembled WGS sequence"/>
</dbReference>
<comment type="caution">
    <text evidence="1">The sequence shown here is derived from an EMBL/GenBank/DDBJ whole genome shotgun (WGS) entry which is preliminary data.</text>
</comment>
<dbReference type="AlphaFoldDB" id="A0A8J2PV71"/>
<evidence type="ECO:0000313" key="1">
    <source>
        <dbReference type="EMBL" id="CAG9537102.1"/>
    </source>
</evidence>